<proteinExistence type="predicted"/>
<reference evidence="3" key="3">
    <citation type="submission" date="2021-01" db="EMBL/GenBank/DDBJ databases">
        <title>Outbreak of Burkholderia contaminns endophthalmitis traced to a clinical ventilation system.</title>
        <authorList>
            <person name="Lipuma J."/>
            <person name="Spilker T."/>
            <person name="Kratholm J."/>
        </authorList>
    </citation>
    <scope>NUCLEOTIDE SEQUENCE</scope>
    <source>
        <strain evidence="3">HI4954</strain>
    </source>
</reference>
<dbReference type="Pfam" id="PF04917">
    <property type="entry name" value="Shufflon_N"/>
    <property type="match status" value="1"/>
</dbReference>
<name>A0A286T7G9_9BURK</name>
<dbReference type="OrthoDB" id="7220054at2"/>
<gene>
    <name evidence="3" type="primary">pilV</name>
    <name evidence="2" type="ORF">BCCH1_80780</name>
    <name evidence="4" type="ORF">J4M89_37300</name>
    <name evidence="3" type="ORF">JIN94_19575</name>
</gene>
<dbReference type="RefSeq" id="WP_046543848.1">
    <property type="nucleotide sequence ID" value="NZ_AP018360.1"/>
</dbReference>
<evidence type="ECO:0000313" key="3">
    <source>
        <dbReference type="EMBL" id="MBK1932092.1"/>
    </source>
</evidence>
<reference evidence="2" key="2">
    <citation type="journal article" date="2017" name="Genome Announc.">
        <title>High-Quality Draft Genome Sequence of Burkholderia contaminans CH-1, a Gram-Negative Bacterium That Metabolizes 2-Azahypoxanthine, a Plant Growth-Regulating Compound.</title>
        <authorList>
            <person name="Choi J.-H."/>
            <person name="Sugiura H."/>
            <person name="Moriuchi R."/>
            <person name="Kawagishi H."/>
            <person name="Dohra H."/>
        </authorList>
    </citation>
    <scope>NUCLEOTIDE SEQUENCE</scope>
    <source>
        <strain evidence="2">CH-1</strain>
        <plasmid evidence="2">pBC453</plasmid>
    </source>
</reference>
<dbReference type="InterPro" id="IPR007001">
    <property type="entry name" value="Shufflon_N"/>
</dbReference>
<protein>
    <submittedName>
        <fullName evidence="2">Prepilin</fullName>
    </submittedName>
    <submittedName>
        <fullName evidence="3">Shufflon system plasmid conjugative transfer pilus tip adhesin PilV</fullName>
    </submittedName>
</protein>
<evidence type="ECO:0000259" key="1">
    <source>
        <dbReference type="Pfam" id="PF04917"/>
    </source>
</evidence>
<evidence type="ECO:0000313" key="2">
    <source>
        <dbReference type="EMBL" id="BBA45567.1"/>
    </source>
</evidence>
<dbReference type="EMBL" id="JAGEMX010000025">
    <property type="protein sequence ID" value="MBO1835053.1"/>
    <property type="molecule type" value="Genomic_DNA"/>
</dbReference>
<dbReference type="EMBL" id="AP018360">
    <property type="protein sequence ID" value="BBA45567.1"/>
    <property type="molecule type" value="Genomic_DNA"/>
</dbReference>
<dbReference type="GeneID" id="71059950"/>
<evidence type="ECO:0000313" key="4">
    <source>
        <dbReference type="EMBL" id="MBO1835053.1"/>
    </source>
</evidence>
<reference evidence="2" key="1">
    <citation type="journal article" date="2016" name="Biosci. Biotechnol. Biochem.">
        <title>Bioconversion of AHX to AOH by resting cells of Burkholderia contaminans CH-1.</title>
        <authorList>
            <person name="Choi J.H."/>
            <person name="Kikuchi A."/>
            <person name="Pumkaeo P."/>
            <person name="Hirai H."/>
            <person name="Tokuyama S."/>
            <person name="Kawagishi H."/>
        </authorList>
    </citation>
    <scope>NUCLEOTIDE SEQUENCE</scope>
    <source>
        <strain evidence="2">CH-1</strain>
        <plasmid evidence="2">pBC453</plasmid>
    </source>
</reference>
<dbReference type="Proteomes" id="UP000611459">
    <property type="component" value="Unassembled WGS sequence"/>
</dbReference>
<dbReference type="AlphaFoldDB" id="A0A286T7G9"/>
<sequence>MSEVLGVLFAILASMMFLPQLQNGVATQRQVMTDVTTAQQQQQWVAAVTNYVNQNMSALQGSVTTSPTVLTVAAVKAANVGLPAGFSGTNPFNQTWTAAVTQPTAGNLQVFVYTTGGNVIQDQRLGSIARAAGGFGGMIPVNNSGVYAGGAANAYGAFGAWQIPTAGYGVTGGRPASLLNFNNGTLTNNFLYRNAVPGQPQLNRMNTGIDMNGNDVANAGNVSTKTMTATGNIATNGENPNDMPPGWGGGVRTWDVYAGGTVAAGPGGGAQPAAYMNYTGQISGRQINSSGDVSANGNLFGANGVVTNGNVTLSSDRTSIINPGRMHINAGENLYLQPWSGGRTVVGGGGGSGQLEVSGRLYADEYVQVNGWAQQGAGCGPNGLIANSGNGPLFCQSGVWTAGGSLSTVQVDTGGWQSQAYAGCPASYTVIGGSCAMTRGGDGRVIQPQICKPQGNGWFCNEQNGGGCIAYAVCGH</sequence>
<feature type="domain" description="Bacterial shufflon protein N-terminal" evidence="1">
    <location>
        <begin position="36"/>
        <end position="237"/>
    </location>
</feature>
<geneLocation type="plasmid" evidence="2">
    <name>pBC453</name>
</geneLocation>
<accession>A0A286T7G9</accession>
<organism evidence="2">
    <name type="scientific">Burkholderia contaminans</name>
    <dbReference type="NCBI Taxonomy" id="488447"/>
    <lineage>
        <taxon>Bacteria</taxon>
        <taxon>Pseudomonadati</taxon>
        <taxon>Pseudomonadota</taxon>
        <taxon>Betaproteobacteria</taxon>
        <taxon>Burkholderiales</taxon>
        <taxon>Burkholderiaceae</taxon>
        <taxon>Burkholderia</taxon>
        <taxon>Burkholderia cepacia complex</taxon>
    </lineage>
</organism>
<keyword evidence="5" id="KW-1185">Reference proteome</keyword>
<dbReference type="EMBL" id="JAENIB010000007">
    <property type="protein sequence ID" value="MBK1932092.1"/>
    <property type="molecule type" value="Genomic_DNA"/>
</dbReference>
<reference evidence="4 5" key="4">
    <citation type="submission" date="2021-03" db="EMBL/GenBank/DDBJ databases">
        <title>Clinical course, treatment and visual outcome of an outbreak of Burkholderia contaminans endophthalmitis following cataract surgery.</title>
        <authorList>
            <person name="Lind C."/>
            <person name="Olsen K."/>
            <person name="Angelsen N.K."/>
            <person name="Krefting E.A."/>
            <person name="Fossen K."/>
            <person name="Gravningen K."/>
            <person name="Depoorter E."/>
            <person name="Vandamme P."/>
            <person name="Bertelsen G."/>
        </authorList>
    </citation>
    <scope>NUCLEOTIDE SEQUENCE [LARGE SCALE GENOMIC DNA]</scope>
    <source>
        <strain evidence="4 5">51242556</strain>
    </source>
</reference>
<dbReference type="Proteomes" id="UP000664048">
    <property type="component" value="Unassembled WGS sequence"/>
</dbReference>
<evidence type="ECO:0000313" key="5">
    <source>
        <dbReference type="Proteomes" id="UP000664048"/>
    </source>
</evidence>
<keyword evidence="2" id="KW-0614">Plasmid</keyword>